<comment type="caution">
    <text evidence="2">The sequence shown here is derived from an EMBL/GenBank/DDBJ whole genome shotgun (WGS) entry which is preliminary data.</text>
</comment>
<dbReference type="OrthoDB" id="6604226at2759"/>
<gene>
    <name evidence="2" type="ORF">B7P43_G16525</name>
</gene>
<dbReference type="EMBL" id="NEVH01016977">
    <property type="protein sequence ID" value="PNF24776.1"/>
    <property type="molecule type" value="Genomic_DNA"/>
</dbReference>
<sequence length="276" mass="31159">MATSFTWSELPTRDPVSGSRTVAGWIARTQVLAWRVANVVFASHVLYLVLRIVTKSPNPLFFNAWFPFDSDNIVGYTVVLVFQPQVADLQPNIIFQQGFGSIVLAYLLFGFMCLYAVLVGVGCTQLEKVQISLMELKQLDDEPHSELHRRFVLCLKHHQQVLRSGFSHGPRRNSPEVSSLRIGVAKALGLLFPSNDHEKQHSGSWADVDTGSVCTDKIELVVRSQLDLCRVLALDDTDKVVGRAGSSKHLILMSPQYWQWHECWWMAVPLCNRVRL</sequence>
<organism evidence="2 3">
    <name type="scientific">Cryptotermes secundus</name>
    <dbReference type="NCBI Taxonomy" id="105785"/>
    <lineage>
        <taxon>Eukaryota</taxon>
        <taxon>Metazoa</taxon>
        <taxon>Ecdysozoa</taxon>
        <taxon>Arthropoda</taxon>
        <taxon>Hexapoda</taxon>
        <taxon>Insecta</taxon>
        <taxon>Pterygota</taxon>
        <taxon>Neoptera</taxon>
        <taxon>Polyneoptera</taxon>
        <taxon>Dictyoptera</taxon>
        <taxon>Blattodea</taxon>
        <taxon>Blattoidea</taxon>
        <taxon>Termitoidae</taxon>
        <taxon>Kalotermitidae</taxon>
        <taxon>Cryptotermitinae</taxon>
        <taxon>Cryptotermes</taxon>
    </lineage>
</organism>
<dbReference type="InParanoid" id="A0A2J7Q866"/>
<dbReference type="STRING" id="105785.A0A2J7Q866"/>
<name>A0A2J7Q866_9NEOP</name>
<evidence type="ECO:0000256" key="1">
    <source>
        <dbReference type="SAM" id="Phobius"/>
    </source>
</evidence>
<keyword evidence="3" id="KW-1185">Reference proteome</keyword>
<dbReference type="Proteomes" id="UP000235965">
    <property type="component" value="Unassembled WGS sequence"/>
</dbReference>
<proteinExistence type="predicted"/>
<keyword evidence="1" id="KW-0812">Transmembrane</keyword>
<dbReference type="AlphaFoldDB" id="A0A2J7Q866"/>
<accession>A0A2J7Q866</accession>
<keyword evidence="1" id="KW-0472">Membrane</keyword>
<feature type="transmembrane region" description="Helical" evidence="1">
    <location>
        <begin position="32"/>
        <end position="50"/>
    </location>
</feature>
<reference evidence="2 3" key="1">
    <citation type="submission" date="2017-12" db="EMBL/GenBank/DDBJ databases">
        <title>Hemimetabolous genomes reveal molecular basis of termite eusociality.</title>
        <authorList>
            <person name="Harrison M.C."/>
            <person name="Jongepier E."/>
            <person name="Robertson H.M."/>
            <person name="Arning N."/>
            <person name="Bitard-Feildel T."/>
            <person name="Chao H."/>
            <person name="Childers C.P."/>
            <person name="Dinh H."/>
            <person name="Doddapaneni H."/>
            <person name="Dugan S."/>
            <person name="Gowin J."/>
            <person name="Greiner C."/>
            <person name="Han Y."/>
            <person name="Hu H."/>
            <person name="Hughes D.S.T."/>
            <person name="Huylmans A.-K."/>
            <person name="Kemena C."/>
            <person name="Kremer L.P.M."/>
            <person name="Lee S.L."/>
            <person name="Lopez-Ezquerra A."/>
            <person name="Mallet L."/>
            <person name="Monroy-Kuhn J.M."/>
            <person name="Moser A."/>
            <person name="Murali S.C."/>
            <person name="Muzny D.M."/>
            <person name="Otani S."/>
            <person name="Piulachs M.-D."/>
            <person name="Poelchau M."/>
            <person name="Qu J."/>
            <person name="Schaub F."/>
            <person name="Wada-Katsumata A."/>
            <person name="Worley K.C."/>
            <person name="Xie Q."/>
            <person name="Ylla G."/>
            <person name="Poulsen M."/>
            <person name="Gibbs R.A."/>
            <person name="Schal C."/>
            <person name="Richards S."/>
            <person name="Belles X."/>
            <person name="Korb J."/>
            <person name="Bornberg-Bauer E."/>
        </authorList>
    </citation>
    <scope>NUCLEOTIDE SEQUENCE [LARGE SCALE GENOMIC DNA]</scope>
    <source>
        <tissue evidence="2">Whole body</tissue>
    </source>
</reference>
<evidence type="ECO:0000313" key="3">
    <source>
        <dbReference type="Proteomes" id="UP000235965"/>
    </source>
</evidence>
<evidence type="ECO:0000313" key="2">
    <source>
        <dbReference type="EMBL" id="PNF24776.1"/>
    </source>
</evidence>
<protein>
    <submittedName>
        <fullName evidence="2">Uncharacterized protein</fullName>
    </submittedName>
</protein>
<keyword evidence="1" id="KW-1133">Transmembrane helix</keyword>
<feature type="transmembrane region" description="Helical" evidence="1">
    <location>
        <begin position="62"/>
        <end position="82"/>
    </location>
</feature>
<feature type="transmembrane region" description="Helical" evidence="1">
    <location>
        <begin position="102"/>
        <end position="124"/>
    </location>
</feature>